<organism evidence="5 6">
    <name type="scientific">Varroa destructor</name>
    <name type="common">Honeybee mite</name>
    <dbReference type="NCBI Taxonomy" id="109461"/>
    <lineage>
        <taxon>Eukaryota</taxon>
        <taxon>Metazoa</taxon>
        <taxon>Ecdysozoa</taxon>
        <taxon>Arthropoda</taxon>
        <taxon>Chelicerata</taxon>
        <taxon>Arachnida</taxon>
        <taxon>Acari</taxon>
        <taxon>Parasitiformes</taxon>
        <taxon>Mesostigmata</taxon>
        <taxon>Gamasina</taxon>
        <taxon>Dermanyssoidea</taxon>
        <taxon>Varroidae</taxon>
        <taxon>Varroa</taxon>
    </lineage>
</organism>
<proteinExistence type="predicted"/>
<feature type="compositionally biased region" description="Polar residues" evidence="3">
    <location>
        <begin position="45"/>
        <end position="58"/>
    </location>
</feature>
<dbReference type="PROSITE" id="PS00233">
    <property type="entry name" value="CHIT_BIND_RR_1"/>
    <property type="match status" value="1"/>
</dbReference>
<dbReference type="Proteomes" id="UP000594260">
    <property type="component" value="Unplaced"/>
</dbReference>
<reference evidence="5" key="1">
    <citation type="submission" date="2021-01" db="UniProtKB">
        <authorList>
            <consortium name="EnsemblMetazoa"/>
        </authorList>
    </citation>
    <scope>IDENTIFICATION</scope>
</reference>
<accession>A0A7M7JJU7</accession>
<feature type="chain" id="PRO_5029693134" evidence="4">
    <location>
        <begin position="23"/>
        <end position="196"/>
    </location>
</feature>
<dbReference type="GeneID" id="111246326"/>
<dbReference type="PROSITE" id="PS51155">
    <property type="entry name" value="CHIT_BIND_RR_2"/>
    <property type="match status" value="1"/>
</dbReference>
<evidence type="ECO:0000313" key="5">
    <source>
        <dbReference type="EnsemblMetazoa" id="XP_022651495"/>
    </source>
</evidence>
<evidence type="ECO:0000256" key="1">
    <source>
        <dbReference type="ARBA" id="ARBA00022460"/>
    </source>
</evidence>
<dbReference type="PRINTS" id="PR00947">
    <property type="entry name" value="CUTICLE"/>
</dbReference>
<dbReference type="InterPro" id="IPR051217">
    <property type="entry name" value="Insect_Cuticle_Struc_Prot"/>
</dbReference>
<dbReference type="AlphaFoldDB" id="A0A7M7JJU7"/>
<dbReference type="Pfam" id="PF00379">
    <property type="entry name" value="Chitin_bind_4"/>
    <property type="match status" value="1"/>
</dbReference>
<dbReference type="PANTHER" id="PTHR12236">
    <property type="entry name" value="STRUCTURAL CONTITUENT OF CUTICLE"/>
    <property type="match status" value="1"/>
</dbReference>
<keyword evidence="4" id="KW-0732">Signal</keyword>
<evidence type="ECO:0000313" key="6">
    <source>
        <dbReference type="Proteomes" id="UP000594260"/>
    </source>
</evidence>
<dbReference type="InterPro" id="IPR000618">
    <property type="entry name" value="Insect_cuticle"/>
</dbReference>
<keyword evidence="1 2" id="KW-0193">Cuticle</keyword>
<evidence type="ECO:0000256" key="3">
    <source>
        <dbReference type="SAM" id="MobiDB-lite"/>
    </source>
</evidence>
<dbReference type="PANTHER" id="PTHR12236:SF79">
    <property type="entry name" value="CUTICULAR PROTEIN 50CB-RELATED"/>
    <property type="match status" value="1"/>
</dbReference>
<dbReference type="EnsemblMetazoa" id="XM_022795760">
    <property type="protein sequence ID" value="XP_022651495"/>
    <property type="gene ID" value="LOC111246326"/>
</dbReference>
<keyword evidence="6" id="KW-1185">Reference proteome</keyword>
<dbReference type="GO" id="GO:0031012">
    <property type="term" value="C:extracellular matrix"/>
    <property type="evidence" value="ECO:0007669"/>
    <property type="project" value="TreeGrafter"/>
</dbReference>
<feature type="signal peptide" evidence="4">
    <location>
        <begin position="1"/>
        <end position="22"/>
    </location>
</feature>
<evidence type="ECO:0000256" key="4">
    <source>
        <dbReference type="SAM" id="SignalP"/>
    </source>
</evidence>
<protein>
    <submittedName>
        <fullName evidence="5">Uncharacterized protein</fullName>
    </submittedName>
</protein>
<name>A0A7M7JJU7_VARDE</name>
<feature type="region of interest" description="Disordered" evidence="3">
    <location>
        <begin position="25"/>
        <end position="63"/>
    </location>
</feature>
<dbReference type="GO" id="GO:0042302">
    <property type="term" value="F:structural constituent of cuticle"/>
    <property type="evidence" value="ECO:0007669"/>
    <property type="project" value="UniProtKB-UniRule"/>
</dbReference>
<dbReference type="RefSeq" id="XP_022651495.1">
    <property type="nucleotide sequence ID" value="XM_022795760.1"/>
</dbReference>
<evidence type="ECO:0000256" key="2">
    <source>
        <dbReference type="PROSITE-ProRule" id="PRU00497"/>
    </source>
</evidence>
<sequence length="196" mass="21188">MLLQSAAVVFVSSALFEGSVLAQDRPEVQPRVQSTSQPRAELYGGTTNSPSAGRSTATYGPPRPYEYSYQLDDTNGSYGHTEKRDEGGRVEGEYSINLGDGRVRVVRYVADENGYRADVSTDELGTESKNPNDVYIGSTAISGNDAALKYGPFAPPHVEEPVLIPERPQIRTIGSQVALPTYGTFAGAQNREPTRV</sequence>
<dbReference type="GO" id="GO:0005615">
    <property type="term" value="C:extracellular space"/>
    <property type="evidence" value="ECO:0007669"/>
    <property type="project" value="TreeGrafter"/>
</dbReference>
<dbReference type="InterPro" id="IPR031311">
    <property type="entry name" value="CHIT_BIND_RR_consensus"/>
</dbReference>